<accession>A0ABP0CLD2</accession>
<name>A0ABP0CLD2_9PEZI</name>
<reference evidence="2 3" key="1">
    <citation type="submission" date="2024-01" db="EMBL/GenBank/DDBJ databases">
        <authorList>
            <person name="Allen C."/>
            <person name="Tagirdzhanova G."/>
        </authorList>
    </citation>
    <scope>NUCLEOTIDE SEQUENCE [LARGE SCALE GENOMIC DNA]</scope>
</reference>
<keyword evidence="3" id="KW-1185">Reference proteome</keyword>
<protein>
    <submittedName>
        <fullName evidence="2">Uncharacterized protein</fullName>
    </submittedName>
</protein>
<evidence type="ECO:0000313" key="3">
    <source>
        <dbReference type="Proteomes" id="UP001642482"/>
    </source>
</evidence>
<sequence>MVDVSSASLVLDLDIVFPRMEAYSMPNILPLTVSVYDFVHFSPNYSSLSWSIVQEDKSDSFDSQNPPVELDSGRFAILNTTDASLKSTVILVSYTNVSAWANLPYHASTSLDFVVHVDDAVARDGGRGFLPEVCPNDASSGTSADGMDFGDISFSVETDATAAAANKTLVKPDVGAAPGCPLEGSSYSATEYKNTTTGEQCFDNFEVGMGIPSFDTVSCTDRATIPAAVLTNIGSLATSLASAGIKGNAVTSVTAAAGSAAATTGASGTAAATGTDAATGGTKTSGAGSSTSQTSVNTAAGKMPSLGRVIAAAGVLSLLVSNTL</sequence>
<gene>
    <name evidence="2" type="ORF">SEUCBS140593_008119</name>
</gene>
<organism evidence="2 3">
    <name type="scientific">Sporothrix eucalyptigena</name>
    <dbReference type="NCBI Taxonomy" id="1812306"/>
    <lineage>
        <taxon>Eukaryota</taxon>
        <taxon>Fungi</taxon>
        <taxon>Dikarya</taxon>
        <taxon>Ascomycota</taxon>
        <taxon>Pezizomycotina</taxon>
        <taxon>Sordariomycetes</taxon>
        <taxon>Sordariomycetidae</taxon>
        <taxon>Ophiostomatales</taxon>
        <taxon>Ophiostomataceae</taxon>
        <taxon>Sporothrix</taxon>
    </lineage>
</organism>
<feature type="compositionally biased region" description="Low complexity" evidence="1">
    <location>
        <begin position="270"/>
        <end position="296"/>
    </location>
</feature>
<proteinExistence type="predicted"/>
<feature type="region of interest" description="Disordered" evidence="1">
    <location>
        <begin position="270"/>
        <end position="297"/>
    </location>
</feature>
<dbReference type="EMBL" id="CAWUHD010000108">
    <property type="protein sequence ID" value="CAK7232019.1"/>
    <property type="molecule type" value="Genomic_DNA"/>
</dbReference>
<evidence type="ECO:0000313" key="2">
    <source>
        <dbReference type="EMBL" id="CAK7232019.1"/>
    </source>
</evidence>
<dbReference type="Proteomes" id="UP001642482">
    <property type="component" value="Unassembled WGS sequence"/>
</dbReference>
<comment type="caution">
    <text evidence="2">The sequence shown here is derived from an EMBL/GenBank/DDBJ whole genome shotgun (WGS) entry which is preliminary data.</text>
</comment>
<evidence type="ECO:0000256" key="1">
    <source>
        <dbReference type="SAM" id="MobiDB-lite"/>
    </source>
</evidence>